<dbReference type="InterPro" id="IPR013783">
    <property type="entry name" value="Ig-like_fold"/>
</dbReference>
<dbReference type="Pfam" id="PF01095">
    <property type="entry name" value="Pectinesterase"/>
    <property type="match status" value="1"/>
</dbReference>
<sequence>MKKWSVLVLAAVLIVSTCLGVVGPSSSFAEDVSPVTPAFPGAEGGGMYTTGGRGGEVYEVTTLADSGPGSLRDAVSGSNRTIVFKVGGVIELQSPLKITGSNLTIAGQTAPGDGITVVGYPTSIDADNLIIRYMRFRLGDQNIVEADAFGGRYHKDIIIDHSSFSWSVDEVMSIYGNENVTVQWSIISEAMHLSKHVKGKHGYGGIWGGKNTSFHHNLIAHNSSRNPAFDSTAGNRHDFRNNVIYNWGYFSAYGGKEAETNLIGNYYKPGPETEAIRFMNAETGGSYYIDGNVMEGYPSLTDNNWSSVHTYPDYVKLSSPVAFEHEITTESADAAYAAVLESAGAVLPKRDAIDARIINDVRNGTGIHINSQDEVGGYPVNEPVMSTIADDDHDGMPNDWELAQGLNPNDPEDRNLTNAEGYTQLELYLNSIVGSGSQNPNVAITAPAHNTIVEAGTEVTIEAAASDSDGTVSKVEFYANGQKLGEDDAAPFQLAWGDIPDGTHFIVVKAVDDSGTQTQSNSVVLHANTTGDISPWTSGDIGIVRIPGHTQLGDSSEEVTVKSAGNIGGRSDQFHFAYQALTGNGEVTARIDHVTGTDGEAEAGVMVRDSLEPDSAMAAFMVSYKKNGQKSVFIKRTSSGTNAAEVEPEEFAQTPVWLKLVRSGDELTALTSKDGSAWKVMHREQIAMGETVYFGLAADASKANDQIERYNTSYFSAASVKSFAHGAPLTPSGVSADPGDRQITLTWDRVDTADSYHVKRSVIPGGPYETAAAEVAGTSYTDTNLTAHQTYYYVVAAVNEQGESLPSAEVSAVPTGKQQTIVLVDDTFEDAALDELPTGYESVLEDGNHKVAATAVPESSAGNDSERALIVYDTAPGNTQSIRKFAPQFGSFVVEADVMAERWPGTSAVLQLKDAGGSKRALSIELQKPTLPSPDSNYTLVVRDSYGSTKLIDPPPVNEWLNIKVVANVTLSTADIYINQVLAADDVPMQTDMSTHGIGQIFASMPGTGSGTMWYDNIKVYVEPVESPKGLIATPGNGKVKLDWNAAAGADAYNVYRAMEDGGPYTAVAEDITELTFIDDTVWNETTYYYVVTAVGPTGESGYSNQAAATPSESAIRPQAPSGVQVKARNSQAELSWDGVEEASSYTVKRSLSPEGPFETVKSGITEASYRDGGLENGVTYYYVVSGTSIAGEGDRSEIVSVTPYGTIGTPVLKAEGANRSIHLQWQTVPNATGYNVKKAITPEGPYATVAEGIAGLEYTDTQVENGIPYYYRVTAANGVTYSLDSNIAAARPRVKDGTPAPPQLVSLLPGDQSMELTWEASNHADGYKVKRSESVSGPYSVIADTKATAYTDQGLTNGKTYYYVVTAYNKRGDSGSSLVMQDTPATVYTVAKDGSGMFTSVQAAIDAVPEQQEAQTIIKISAGEYREHIVIPSAKPGIRLIGEDRDETVLVYHLTANMTGPDGQPLGGMKSASVAVSADRFIAENLTIANDAGDNVGQAIALYTRGDRIELRRVNLLSWQDTFYVSGGNQYVVDSYIEGDVDFIYGGAAVYIENSVIHSLSGGWVTASSAEKDMPGYVFVNSTLTAEPGLKGKVELGRPWRPYANVTFINSYLGDHIAANGWHNWGNPANEATARYNEFHSYGPGANASGRYNWSKQLTVEEAEEYTPESVIGWDPVQKPFLLENVKPKLQLKADKKMLTPPNHKMVPVRITATAEDSGSGIAKIELISVTSNEPDNGRGDGNTVDDIQGADYGTNDTEILLRAERSGRGKDRIYTITYRATDHAGNETTSSIEVRVPHGRGK</sequence>
<feature type="signal peptide" evidence="6">
    <location>
        <begin position="1"/>
        <end position="29"/>
    </location>
</feature>
<dbReference type="InterPro" id="IPR003961">
    <property type="entry name" value="FN3_dom"/>
</dbReference>
<reference evidence="9" key="1">
    <citation type="journal article" date="2019" name="Int. J. Syst. Evol. Microbiol.">
        <title>The Global Catalogue of Microorganisms (GCM) 10K type strain sequencing project: providing services to taxonomists for standard genome sequencing and annotation.</title>
        <authorList>
            <consortium name="The Broad Institute Genomics Platform"/>
            <consortium name="The Broad Institute Genome Sequencing Center for Infectious Disease"/>
            <person name="Wu L."/>
            <person name="Ma J."/>
        </authorList>
    </citation>
    <scope>NUCLEOTIDE SEQUENCE [LARGE SCALE GENOMIC DNA]</scope>
    <source>
        <strain evidence="9">CCM 8749</strain>
    </source>
</reference>
<evidence type="ECO:0000256" key="4">
    <source>
        <dbReference type="ARBA" id="ARBA00023180"/>
    </source>
</evidence>
<evidence type="ECO:0000313" key="9">
    <source>
        <dbReference type="Proteomes" id="UP001596250"/>
    </source>
</evidence>
<protein>
    <submittedName>
        <fullName evidence="8">Pectinesterase family protein</fullName>
    </submittedName>
</protein>
<dbReference type="InterPro" id="IPR011050">
    <property type="entry name" value="Pectin_lyase_fold/virulence"/>
</dbReference>
<evidence type="ECO:0000259" key="7">
    <source>
        <dbReference type="PROSITE" id="PS50853"/>
    </source>
</evidence>
<dbReference type="SUPFAM" id="SSF49265">
    <property type="entry name" value="Fibronectin type III"/>
    <property type="match status" value="3"/>
</dbReference>
<dbReference type="CDD" id="cd00063">
    <property type="entry name" value="FN3"/>
    <property type="match status" value="3"/>
</dbReference>
<feature type="domain" description="Fibronectin type-III" evidence="7">
    <location>
        <begin position="1299"/>
        <end position="1393"/>
    </location>
</feature>
<dbReference type="PANTHER" id="PTHR42970:SF1">
    <property type="entry name" value="PECTATE LYASE C-RELATED"/>
    <property type="match status" value="1"/>
</dbReference>
<keyword evidence="3" id="KW-0063">Aspartyl esterase</keyword>
<dbReference type="SUPFAM" id="SSF51126">
    <property type="entry name" value="Pectin lyase-like"/>
    <property type="match status" value="2"/>
</dbReference>
<dbReference type="PROSITE" id="PS50853">
    <property type="entry name" value="FN3"/>
    <property type="match status" value="3"/>
</dbReference>
<gene>
    <name evidence="8" type="ORF">ACFPXP_22070</name>
</gene>
<keyword evidence="6" id="KW-0732">Signal</keyword>
<dbReference type="SMART" id="SM00060">
    <property type="entry name" value="FN3"/>
    <property type="match status" value="5"/>
</dbReference>
<keyword evidence="2" id="KW-0378">Hydrolase</keyword>
<comment type="caution">
    <text evidence="8">The sequence shown here is derived from an EMBL/GenBank/DDBJ whole genome shotgun (WGS) entry which is preliminary data.</text>
</comment>
<evidence type="ECO:0000256" key="6">
    <source>
        <dbReference type="SAM" id="SignalP"/>
    </source>
</evidence>
<evidence type="ECO:0000313" key="8">
    <source>
        <dbReference type="EMBL" id="MFC5989100.1"/>
    </source>
</evidence>
<keyword evidence="4" id="KW-0325">Glycoprotein</keyword>
<dbReference type="Pfam" id="PF17957">
    <property type="entry name" value="Big_7"/>
    <property type="match status" value="1"/>
</dbReference>
<keyword evidence="9" id="KW-1185">Reference proteome</keyword>
<evidence type="ECO:0000256" key="3">
    <source>
        <dbReference type="ARBA" id="ARBA00023085"/>
    </source>
</evidence>
<feature type="domain" description="Fibronectin type-III" evidence="7">
    <location>
        <begin position="1117"/>
        <end position="1207"/>
    </location>
</feature>
<dbReference type="InterPro" id="IPR036116">
    <property type="entry name" value="FN3_sf"/>
</dbReference>
<organism evidence="8 9">
    <name type="scientific">Marinicrinis lubricantis</name>
    <dbReference type="NCBI Taxonomy" id="2086470"/>
    <lineage>
        <taxon>Bacteria</taxon>
        <taxon>Bacillati</taxon>
        <taxon>Bacillota</taxon>
        <taxon>Bacilli</taxon>
        <taxon>Bacillales</taxon>
        <taxon>Paenibacillaceae</taxon>
    </lineage>
</organism>
<evidence type="ECO:0000256" key="1">
    <source>
        <dbReference type="ARBA" id="ARBA00022723"/>
    </source>
</evidence>
<dbReference type="EMBL" id="JBHSQV010000187">
    <property type="protein sequence ID" value="MFC5989100.1"/>
    <property type="molecule type" value="Genomic_DNA"/>
</dbReference>
<accession>A0ABW1IVF2</accession>
<evidence type="ECO:0000256" key="5">
    <source>
        <dbReference type="SAM" id="MobiDB-lite"/>
    </source>
</evidence>
<dbReference type="Proteomes" id="UP001596250">
    <property type="component" value="Unassembled WGS sequence"/>
</dbReference>
<feature type="region of interest" description="Disordered" evidence="5">
    <location>
        <begin position="1733"/>
        <end position="1753"/>
    </location>
</feature>
<dbReference type="Gene3D" id="2.60.40.10">
    <property type="entry name" value="Immunoglobulins"/>
    <property type="match status" value="7"/>
</dbReference>
<dbReference type="RefSeq" id="WP_379896661.1">
    <property type="nucleotide sequence ID" value="NZ_CBCSCT010000002.1"/>
</dbReference>
<dbReference type="InterPro" id="IPR000070">
    <property type="entry name" value="Pectinesterase_cat"/>
</dbReference>
<dbReference type="Pfam" id="PF00041">
    <property type="entry name" value="fn3"/>
    <property type="match status" value="2"/>
</dbReference>
<feature type="chain" id="PRO_5046125015" evidence="6">
    <location>
        <begin position="30"/>
        <end position="1804"/>
    </location>
</feature>
<proteinExistence type="predicted"/>
<dbReference type="Gene3D" id="2.160.20.10">
    <property type="entry name" value="Single-stranded right-handed beta-helix, Pectin lyase-like"/>
    <property type="match status" value="2"/>
</dbReference>
<feature type="domain" description="Fibronectin type-III" evidence="7">
    <location>
        <begin position="727"/>
        <end position="818"/>
    </location>
</feature>
<dbReference type="InterPro" id="IPR052063">
    <property type="entry name" value="Polysaccharide_Lyase_1"/>
</dbReference>
<dbReference type="InterPro" id="IPR012334">
    <property type="entry name" value="Pectin_lyas_fold"/>
</dbReference>
<dbReference type="PANTHER" id="PTHR42970">
    <property type="entry name" value="PECTATE LYASE C-RELATED"/>
    <property type="match status" value="1"/>
</dbReference>
<keyword evidence="1" id="KW-0479">Metal-binding</keyword>
<name>A0ABW1IVF2_9BACL</name>
<evidence type="ECO:0000256" key="2">
    <source>
        <dbReference type="ARBA" id="ARBA00022801"/>
    </source>
</evidence>
<dbReference type="Gene3D" id="2.60.120.200">
    <property type="match status" value="1"/>
</dbReference>